<comment type="subcellular location">
    <subcellularLocation>
        <location evidence="1">Golgi apparatus membrane</location>
        <topology evidence="1">Peripheral membrane protein</topology>
        <orientation evidence="1">Cytoplasmic side</orientation>
    </subcellularLocation>
</comment>
<dbReference type="GO" id="GO:0012505">
    <property type="term" value="C:endomembrane system"/>
    <property type="evidence" value="ECO:0007669"/>
    <property type="project" value="UniProtKB-ARBA"/>
</dbReference>
<dbReference type="Proteomes" id="UP000032544">
    <property type="component" value="Unassembled WGS sequence"/>
</dbReference>
<keyword evidence="4" id="KW-0472">Membrane</keyword>
<comment type="caution">
    <text evidence="5">The sequence shown here is derived from an EMBL/GenBank/DDBJ whole genome shotgun (WGS) entry which is preliminary data.</text>
</comment>
<dbReference type="STRING" id="1544798.LH29_22390"/>
<dbReference type="Gene3D" id="1.10.3630.10">
    <property type="entry name" value="yeast vps74-n-term truncation variant domain like"/>
    <property type="match status" value="1"/>
</dbReference>
<dbReference type="EMBL" id="JRHC01000007">
    <property type="protein sequence ID" value="KJF42032.1"/>
    <property type="molecule type" value="Genomic_DNA"/>
</dbReference>
<evidence type="ECO:0000256" key="2">
    <source>
        <dbReference type="ARBA" id="ARBA00023034"/>
    </source>
</evidence>
<dbReference type="RefSeq" id="WP_045033358.1">
    <property type="nucleotide sequence ID" value="NZ_JRHC01000007.1"/>
</dbReference>
<sequence>MDQPIPLAQKIYFLGIHPEKGGIRSGSVSAMHFVVIGTLLMDLYLQKKIKFEEKRVIVLSTKSDNELHRFVLGKMNQVKSPKKISTWISKLNYSQKFIRSEVQKGLVAKRLIRLEEKQFLFFKWKKPVILNKQVLYRMISEIDNQIFKGTTAEDELIFLSFLEPAAMLRMIYQDRRKRKQARERLKQMRIKNQVSGAVADAIAASQAIAASVAASAAATAAARS</sequence>
<reference evidence="5 6" key="1">
    <citation type="submission" date="2014-09" db="EMBL/GenBank/DDBJ databases">
        <title>Draft Genome Sequence of Draconibacterium sp. JN14CK-3.</title>
        <authorList>
            <person name="Dong C."/>
            <person name="Lai Q."/>
            <person name="Shao Z."/>
        </authorList>
    </citation>
    <scope>NUCLEOTIDE SEQUENCE [LARGE SCALE GENOMIC DNA]</scope>
    <source>
        <strain evidence="5 6">JN14CK-3</strain>
    </source>
</reference>
<evidence type="ECO:0000256" key="4">
    <source>
        <dbReference type="ARBA" id="ARBA00023136"/>
    </source>
</evidence>
<evidence type="ECO:0000256" key="1">
    <source>
        <dbReference type="ARBA" id="ARBA00004255"/>
    </source>
</evidence>
<dbReference type="OrthoDB" id="1120873at2"/>
<protein>
    <recommendedName>
        <fullName evidence="7">GPP34 family phosphoprotein</fullName>
    </recommendedName>
</protein>
<keyword evidence="2" id="KW-0333">Golgi apparatus</keyword>
<dbReference type="Pfam" id="PF05719">
    <property type="entry name" value="GPP34"/>
    <property type="match status" value="1"/>
</dbReference>
<proteinExistence type="predicted"/>
<evidence type="ECO:0000313" key="6">
    <source>
        <dbReference type="Proteomes" id="UP000032544"/>
    </source>
</evidence>
<evidence type="ECO:0000256" key="3">
    <source>
        <dbReference type="ARBA" id="ARBA00023121"/>
    </source>
</evidence>
<evidence type="ECO:0000313" key="5">
    <source>
        <dbReference type="EMBL" id="KJF42032.1"/>
    </source>
</evidence>
<dbReference type="GO" id="GO:0005737">
    <property type="term" value="C:cytoplasm"/>
    <property type="evidence" value="ECO:0007669"/>
    <property type="project" value="UniProtKB-ARBA"/>
</dbReference>
<gene>
    <name evidence="5" type="ORF">LH29_22390</name>
</gene>
<dbReference type="InterPro" id="IPR038261">
    <property type="entry name" value="GPP34-like_sf"/>
</dbReference>
<dbReference type="GO" id="GO:0070273">
    <property type="term" value="F:phosphatidylinositol-4-phosphate binding"/>
    <property type="evidence" value="ECO:0007669"/>
    <property type="project" value="InterPro"/>
</dbReference>
<name>A0A0D8J551_9BACT</name>
<keyword evidence="3" id="KW-0446">Lipid-binding</keyword>
<keyword evidence="6" id="KW-1185">Reference proteome</keyword>
<evidence type="ECO:0008006" key="7">
    <source>
        <dbReference type="Google" id="ProtNLM"/>
    </source>
</evidence>
<dbReference type="AlphaFoldDB" id="A0A0D8J551"/>
<accession>A0A0D8J551</accession>
<dbReference type="InterPro" id="IPR008628">
    <property type="entry name" value="GPP34-like"/>
</dbReference>
<organism evidence="5 6">
    <name type="scientific">Draconibacterium sediminis</name>
    <dbReference type="NCBI Taxonomy" id="1544798"/>
    <lineage>
        <taxon>Bacteria</taxon>
        <taxon>Pseudomonadati</taxon>
        <taxon>Bacteroidota</taxon>
        <taxon>Bacteroidia</taxon>
        <taxon>Marinilabiliales</taxon>
        <taxon>Prolixibacteraceae</taxon>
        <taxon>Draconibacterium</taxon>
    </lineage>
</organism>